<evidence type="ECO:0000313" key="8">
    <source>
        <dbReference type="Ensembl" id="ENSSMAP00000014564.2"/>
    </source>
</evidence>
<dbReference type="GO" id="GO:0000139">
    <property type="term" value="C:Golgi membrane"/>
    <property type="evidence" value="ECO:0007669"/>
    <property type="project" value="TreeGrafter"/>
</dbReference>
<evidence type="ECO:0000256" key="6">
    <source>
        <dbReference type="SAM" id="MobiDB-lite"/>
    </source>
</evidence>
<evidence type="ECO:0000256" key="4">
    <source>
        <dbReference type="ARBA" id="ARBA00023157"/>
    </source>
</evidence>
<accession>A0A8D3A965</accession>
<dbReference type="GO" id="GO:0004252">
    <property type="term" value="F:serine-type endopeptidase activity"/>
    <property type="evidence" value="ECO:0007669"/>
    <property type="project" value="InterPro"/>
</dbReference>
<sequence length="321" mass="33878">MQHDHCGADGYVNSIHSVAIGAVTQTGKPAYFGEPCPGVMAVTLTGAGVGGALPLVTVTAVADGCVTHFPGTSSAAPIAAGILALVLEVNPELTWRDVQHLVASTAKIPDPEEPGWNINAAGYHVHHRYGFGLLDAGLMVQQAALFNAVAPQRRCTQDVTLDPSRILSPGGGISVDIQSEACRGRTNEISSLEHVQVTDRRGTVRSCARPSEEEAAGALLAVTLVLYGTSGPRRAAHGRPLQSIVSMGSRHLVPHAGAHQTGRRPPLGLIQWIYRMERDRKVRAADITKPAGPQLRPTSGQESPTRPAAAGRPSRDKDQPR</sequence>
<dbReference type="PANTHER" id="PTHR42884">
    <property type="entry name" value="PROPROTEIN CONVERTASE SUBTILISIN/KEXIN-RELATED"/>
    <property type="match status" value="1"/>
</dbReference>
<evidence type="ECO:0000259" key="7">
    <source>
        <dbReference type="Pfam" id="PF00082"/>
    </source>
</evidence>
<dbReference type="GeneTree" id="ENSGT00940000166515"/>
<dbReference type="GO" id="GO:0016485">
    <property type="term" value="P:protein processing"/>
    <property type="evidence" value="ECO:0007669"/>
    <property type="project" value="TreeGrafter"/>
</dbReference>
<proteinExistence type="inferred from homology"/>
<dbReference type="InterPro" id="IPR023828">
    <property type="entry name" value="Peptidase_S8_Ser-AS"/>
</dbReference>
<evidence type="ECO:0000256" key="1">
    <source>
        <dbReference type="ARBA" id="ARBA00022670"/>
    </source>
</evidence>
<keyword evidence="3" id="KW-0720">Serine protease</keyword>
<evidence type="ECO:0000256" key="5">
    <source>
        <dbReference type="PROSITE-ProRule" id="PRU01240"/>
    </source>
</evidence>
<dbReference type="PROSITE" id="PS51892">
    <property type="entry name" value="SUBTILASE"/>
    <property type="match status" value="1"/>
</dbReference>
<dbReference type="Ensembl" id="ENSSMAT00000014754.2">
    <property type="protein sequence ID" value="ENSSMAP00000014564.2"/>
    <property type="gene ID" value="ENSSMAG00000008932.2"/>
</dbReference>
<keyword evidence="2" id="KW-0378">Hydrolase</keyword>
<reference evidence="8" key="2">
    <citation type="submission" date="2025-08" db="UniProtKB">
        <authorList>
            <consortium name="Ensembl"/>
        </authorList>
    </citation>
    <scope>IDENTIFICATION</scope>
</reference>
<dbReference type="PANTHER" id="PTHR42884:SF23">
    <property type="entry name" value="FURIN-LIKE PROTEASE 2"/>
    <property type="match status" value="1"/>
</dbReference>
<dbReference type="Gene3D" id="3.40.50.200">
    <property type="entry name" value="Peptidase S8/S53 domain"/>
    <property type="match status" value="1"/>
</dbReference>
<dbReference type="Pfam" id="PF00082">
    <property type="entry name" value="Peptidase_S8"/>
    <property type="match status" value="1"/>
</dbReference>
<reference evidence="8" key="1">
    <citation type="submission" date="2023-05" db="EMBL/GenBank/DDBJ databases">
        <title>High-quality long-read genome of Scophthalmus maximus.</title>
        <authorList>
            <person name="Lien S."/>
            <person name="Martinez P."/>
        </authorList>
    </citation>
    <scope>NUCLEOTIDE SEQUENCE [LARGE SCALE GENOMIC DNA]</scope>
</reference>
<keyword evidence="1" id="KW-0645">Protease</keyword>
<dbReference type="SUPFAM" id="SSF52743">
    <property type="entry name" value="Subtilisin-like"/>
    <property type="match status" value="1"/>
</dbReference>
<dbReference type="InterPro" id="IPR000209">
    <property type="entry name" value="Peptidase_S8/S53_dom"/>
</dbReference>
<comment type="caution">
    <text evidence="5">Lacks conserved residue(s) required for the propagation of feature annotation.</text>
</comment>
<dbReference type="Proteomes" id="UP000694558">
    <property type="component" value="Chromosome 1"/>
</dbReference>
<evidence type="ECO:0000256" key="3">
    <source>
        <dbReference type="ARBA" id="ARBA00022825"/>
    </source>
</evidence>
<organism evidence="8 9">
    <name type="scientific">Scophthalmus maximus</name>
    <name type="common">Turbot</name>
    <name type="synonym">Psetta maxima</name>
    <dbReference type="NCBI Taxonomy" id="52904"/>
    <lineage>
        <taxon>Eukaryota</taxon>
        <taxon>Metazoa</taxon>
        <taxon>Chordata</taxon>
        <taxon>Craniata</taxon>
        <taxon>Vertebrata</taxon>
        <taxon>Euteleostomi</taxon>
        <taxon>Actinopterygii</taxon>
        <taxon>Neopterygii</taxon>
        <taxon>Teleostei</taxon>
        <taxon>Neoteleostei</taxon>
        <taxon>Acanthomorphata</taxon>
        <taxon>Carangaria</taxon>
        <taxon>Pleuronectiformes</taxon>
        <taxon>Pleuronectoidei</taxon>
        <taxon>Scophthalmidae</taxon>
        <taxon>Scophthalmus</taxon>
    </lineage>
</organism>
<evidence type="ECO:0000313" key="9">
    <source>
        <dbReference type="Proteomes" id="UP000694558"/>
    </source>
</evidence>
<feature type="region of interest" description="Disordered" evidence="6">
    <location>
        <begin position="283"/>
        <end position="321"/>
    </location>
</feature>
<dbReference type="GO" id="GO:0005802">
    <property type="term" value="C:trans-Golgi network"/>
    <property type="evidence" value="ECO:0007669"/>
    <property type="project" value="TreeGrafter"/>
</dbReference>
<evidence type="ECO:0000256" key="2">
    <source>
        <dbReference type="ARBA" id="ARBA00022801"/>
    </source>
</evidence>
<protein>
    <recommendedName>
        <fullName evidence="7">Peptidase S8/S53 domain-containing protein</fullName>
    </recommendedName>
</protein>
<dbReference type="PROSITE" id="PS00138">
    <property type="entry name" value="SUBTILASE_SER"/>
    <property type="match status" value="1"/>
</dbReference>
<feature type="domain" description="Peptidase S8/S53" evidence="7">
    <location>
        <begin position="16"/>
        <end position="132"/>
    </location>
</feature>
<comment type="similarity">
    <text evidence="5">Belongs to the peptidase S8 family.</text>
</comment>
<dbReference type="AlphaFoldDB" id="A0A8D3A965"/>
<dbReference type="InterPro" id="IPR036852">
    <property type="entry name" value="Peptidase_S8/S53_dom_sf"/>
</dbReference>
<name>A0A8D3A965_SCOMX</name>
<keyword evidence="4" id="KW-1015">Disulfide bond</keyword>